<gene>
    <name evidence="5" type="ORF">PHAECO_LOCUS7757</name>
</gene>
<feature type="binding site" evidence="3">
    <location>
        <position position="221"/>
    </location>
    <ligand>
        <name>substrate</name>
    </ligand>
</feature>
<feature type="binding site" evidence="4">
    <location>
        <position position="28"/>
    </location>
    <ligand>
        <name>Mg(2+)</name>
        <dbReference type="ChEBI" id="CHEBI:18420"/>
    </ligand>
</feature>
<dbReference type="PANTHER" id="PTHR19288:SF4">
    <property type="entry name" value="RE04130P-RELATED"/>
    <property type="match status" value="1"/>
</dbReference>
<proteinExistence type="inferred from homology"/>
<sequence length="313" mass="35304">MKSLKNLAEACPEEQSRFFSSFDHFLTDMDGVIWINYKPLPGAVEFINSLKKQGKKIRYITNNGLASVGSIWNVLKKNKFDAEIDDLATPITSGIAYLKQENIKKSIFAVGTKEFKEELRKAGLKVYPDPPQEIDEAIPSLLEHLRDDENVGAVFFNFDPNLTFVKMQKMATFLKRDDCHYITGPGDKYIPAGPLGPIIGNYHNIRCLDEISGRKSTPIAKPSQFFADSITERFGISDPKRVLFVGDSIPEDMNMAATAGFQKLLVLTGLASIQDVRCWQYPEEYKPEYYVESLDVLNNILKSLNVQRETSSN</sequence>
<dbReference type="GO" id="GO:0046872">
    <property type="term" value="F:metal ion binding"/>
    <property type="evidence" value="ECO:0007669"/>
    <property type="project" value="UniProtKB-KW"/>
</dbReference>
<dbReference type="EMBL" id="OU896709">
    <property type="protein sequence ID" value="CAH1159787.1"/>
    <property type="molecule type" value="Genomic_DNA"/>
</dbReference>
<evidence type="ECO:0000313" key="5">
    <source>
        <dbReference type="EMBL" id="CAH1159787.1"/>
    </source>
</evidence>
<feature type="active site" description="Nucleophile" evidence="2">
    <location>
        <position position="28"/>
    </location>
</feature>
<accession>A0A9P0GQH0</accession>
<comment type="similarity">
    <text evidence="1">Belongs to the HAD-like hydrolase superfamily.</text>
</comment>
<evidence type="ECO:0000256" key="3">
    <source>
        <dbReference type="PIRSR" id="PIRSR000915-2"/>
    </source>
</evidence>
<organism evidence="5 6">
    <name type="scientific">Phaedon cochleariae</name>
    <name type="common">Mustard beetle</name>
    <dbReference type="NCBI Taxonomy" id="80249"/>
    <lineage>
        <taxon>Eukaryota</taxon>
        <taxon>Metazoa</taxon>
        <taxon>Ecdysozoa</taxon>
        <taxon>Arthropoda</taxon>
        <taxon>Hexapoda</taxon>
        <taxon>Insecta</taxon>
        <taxon>Pterygota</taxon>
        <taxon>Neoptera</taxon>
        <taxon>Endopterygota</taxon>
        <taxon>Coleoptera</taxon>
        <taxon>Polyphaga</taxon>
        <taxon>Cucujiformia</taxon>
        <taxon>Chrysomeloidea</taxon>
        <taxon>Chrysomelidae</taxon>
        <taxon>Chrysomelinae</taxon>
        <taxon>Chrysomelini</taxon>
        <taxon>Phaedon</taxon>
    </lineage>
</organism>
<dbReference type="PIRSF" id="PIRSF000915">
    <property type="entry name" value="PGP-type_phosphatase"/>
    <property type="match status" value="1"/>
</dbReference>
<dbReference type="InterPro" id="IPR036412">
    <property type="entry name" value="HAD-like_sf"/>
</dbReference>
<dbReference type="Pfam" id="PF13242">
    <property type="entry name" value="Hydrolase_like"/>
    <property type="match status" value="1"/>
</dbReference>
<keyword evidence="4" id="KW-0460">Magnesium</keyword>
<keyword evidence="4" id="KW-0479">Metal-binding</keyword>
<keyword evidence="1" id="KW-0378">Hydrolase</keyword>
<evidence type="ECO:0000313" key="6">
    <source>
        <dbReference type="Proteomes" id="UP001153737"/>
    </source>
</evidence>
<dbReference type="SUPFAM" id="SSF56784">
    <property type="entry name" value="HAD-like"/>
    <property type="match status" value="1"/>
</dbReference>
<dbReference type="Proteomes" id="UP001153737">
    <property type="component" value="Chromosome 3"/>
</dbReference>
<reference evidence="5" key="2">
    <citation type="submission" date="2022-10" db="EMBL/GenBank/DDBJ databases">
        <authorList>
            <consortium name="ENA_rothamsted_submissions"/>
            <consortium name="culmorum"/>
            <person name="King R."/>
        </authorList>
    </citation>
    <scope>NUCLEOTIDE SEQUENCE</scope>
</reference>
<keyword evidence="6" id="KW-1185">Reference proteome</keyword>
<feature type="active site" description="Proton donor" evidence="2">
    <location>
        <position position="30"/>
    </location>
</feature>
<dbReference type="GO" id="GO:0016791">
    <property type="term" value="F:phosphatase activity"/>
    <property type="evidence" value="ECO:0007669"/>
    <property type="project" value="TreeGrafter"/>
</dbReference>
<evidence type="ECO:0000256" key="4">
    <source>
        <dbReference type="PIRSR" id="PIRSR000915-3"/>
    </source>
</evidence>
<dbReference type="InterPro" id="IPR006357">
    <property type="entry name" value="HAD-SF_hydro_IIA"/>
</dbReference>
<dbReference type="AlphaFoldDB" id="A0A9P0GQH0"/>
<protein>
    <recommendedName>
        <fullName evidence="7">4-nitrophenylphosphatase</fullName>
    </recommendedName>
</protein>
<dbReference type="Gene3D" id="3.40.50.1000">
    <property type="entry name" value="HAD superfamily/HAD-like"/>
    <property type="match status" value="2"/>
</dbReference>
<dbReference type="GO" id="GO:0005737">
    <property type="term" value="C:cytoplasm"/>
    <property type="evidence" value="ECO:0007669"/>
    <property type="project" value="TreeGrafter"/>
</dbReference>
<feature type="binding site" evidence="4">
    <location>
        <position position="247"/>
    </location>
    <ligand>
        <name>Mg(2+)</name>
        <dbReference type="ChEBI" id="CHEBI:18420"/>
    </ligand>
</feature>
<dbReference type="Pfam" id="PF13344">
    <property type="entry name" value="Hydrolase_6"/>
    <property type="match status" value="1"/>
</dbReference>
<evidence type="ECO:0008006" key="7">
    <source>
        <dbReference type="Google" id="ProtNLM"/>
    </source>
</evidence>
<dbReference type="PANTHER" id="PTHR19288">
    <property type="entry name" value="4-NITROPHENYLPHOSPHATASE-RELATED"/>
    <property type="match status" value="1"/>
</dbReference>
<dbReference type="NCBIfam" id="TIGR01460">
    <property type="entry name" value="HAD-SF-IIA"/>
    <property type="match status" value="1"/>
</dbReference>
<dbReference type="InterPro" id="IPR023214">
    <property type="entry name" value="HAD_sf"/>
</dbReference>
<feature type="binding site" evidence="4">
    <location>
        <position position="30"/>
    </location>
    <ligand>
        <name>Mg(2+)</name>
        <dbReference type="ChEBI" id="CHEBI:18420"/>
    </ligand>
</feature>
<name>A0A9P0GQH0_PHACE</name>
<evidence type="ECO:0000256" key="1">
    <source>
        <dbReference type="PIRNR" id="PIRNR000915"/>
    </source>
</evidence>
<comment type="cofactor">
    <cofactor evidence="4">
        <name>Mg(2+)</name>
        <dbReference type="ChEBI" id="CHEBI:18420"/>
    </cofactor>
    <text evidence="4">Divalent metal ions. Mg(2+) is the most effective.</text>
</comment>
<evidence type="ECO:0000256" key="2">
    <source>
        <dbReference type="PIRSR" id="PIRSR000915-1"/>
    </source>
</evidence>
<reference evidence="5" key="1">
    <citation type="submission" date="2022-01" db="EMBL/GenBank/DDBJ databases">
        <authorList>
            <person name="King R."/>
        </authorList>
    </citation>
    <scope>NUCLEOTIDE SEQUENCE</scope>
</reference>
<dbReference type="OrthoDB" id="413953at2759"/>